<proteinExistence type="predicted"/>
<dbReference type="AlphaFoldDB" id="A0A486DI73"/>
<feature type="chain" id="PRO_5030095364" evidence="1">
    <location>
        <begin position="44"/>
        <end position="162"/>
    </location>
</feature>
<keyword evidence="1" id="KW-0732">Signal</keyword>
<evidence type="ECO:0000256" key="1">
    <source>
        <dbReference type="SAM" id="SignalP"/>
    </source>
</evidence>
<name>A0A486DI73_KLEPN</name>
<gene>
    <name evidence="2" type="ORF">SAMEA4873656_01494</name>
</gene>
<feature type="signal peptide" evidence="1">
    <location>
        <begin position="1"/>
        <end position="43"/>
    </location>
</feature>
<dbReference type="EMBL" id="CAAHCZ010000001">
    <property type="protein sequence ID" value="VGL96791.1"/>
    <property type="molecule type" value="Genomic_DNA"/>
</dbReference>
<evidence type="ECO:0000313" key="2">
    <source>
        <dbReference type="EMBL" id="VGL96791.1"/>
    </source>
</evidence>
<sequence length="162" mass="17724">MHQCISTFMTMRAAIAMRNNKMNKTWLFTTLTLALVAAAPAHAISAKYREQLERSGCTQMTDGTTCDIHKTKAENAAAAQQASSGFGPWVGTWYVYTDYGNKIDEITVTAKTVKTHGHLVEDAKASQGKLTFRVKSSAFTLNDAFNGVWANGSQRGTLQKVL</sequence>
<accession>A0A486DI73</accession>
<organism evidence="2">
    <name type="scientific">Klebsiella pneumoniae</name>
    <dbReference type="NCBI Taxonomy" id="573"/>
    <lineage>
        <taxon>Bacteria</taxon>
        <taxon>Pseudomonadati</taxon>
        <taxon>Pseudomonadota</taxon>
        <taxon>Gammaproteobacteria</taxon>
        <taxon>Enterobacterales</taxon>
        <taxon>Enterobacteriaceae</taxon>
        <taxon>Klebsiella/Raoultella group</taxon>
        <taxon>Klebsiella</taxon>
        <taxon>Klebsiella pneumoniae complex</taxon>
    </lineage>
</organism>
<protein>
    <submittedName>
        <fullName evidence="2">Uncharacterized protein</fullName>
    </submittedName>
</protein>
<reference evidence="2" key="1">
    <citation type="submission" date="2019-03" db="EMBL/GenBank/DDBJ databases">
        <authorList>
            <consortium name="Pathogen Informatics"/>
        </authorList>
    </citation>
    <scope>NUCLEOTIDE SEQUENCE</scope>
    <source>
        <strain evidence="2">5012STDY7626466</strain>
    </source>
</reference>